<comment type="similarity">
    <text evidence="2">In the C-terminal section; belongs to the transpeptidase family.</text>
</comment>
<feature type="transmembrane region" description="Helical" evidence="17">
    <location>
        <begin position="12"/>
        <end position="31"/>
    </location>
</feature>
<dbReference type="GO" id="GO:0005886">
    <property type="term" value="C:plasma membrane"/>
    <property type="evidence" value="ECO:0007669"/>
    <property type="project" value="UniProtKB-SubCell"/>
</dbReference>
<dbReference type="GO" id="GO:0009252">
    <property type="term" value="P:peptidoglycan biosynthetic process"/>
    <property type="evidence" value="ECO:0007669"/>
    <property type="project" value="UniProtKB-KW"/>
</dbReference>
<evidence type="ECO:0000256" key="8">
    <source>
        <dbReference type="ARBA" id="ARBA00022679"/>
    </source>
</evidence>
<dbReference type="EMBL" id="LS483487">
    <property type="protein sequence ID" value="SQJ02489.1"/>
    <property type="molecule type" value="Genomic_DNA"/>
</dbReference>
<dbReference type="InterPro" id="IPR036950">
    <property type="entry name" value="PBP_transglycosylase"/>
</dbReference>
<dbReference type="InterPro" id="IPR001264">
    <property type="entry name" value="Glyco_trans_51"/>
</dbReference>
<dbReference type="GeneID" id="78455976"/>
<evidence type="ECO:0000256" key="14">
    <source>
        <dbReference type="ARBA" id="ARBA00023316"/>
    </source>
</evidence>
<evidence type="ECO:0000256" key="5">
    <source>
        <dbReference type="ARBA" id="ARBA00022645"/>
    </source>
</evidence>
<evidence type="ECO:0000256" key="9">
    <source>
        <dbReference type="ARBA" id="ARBA00022801"/>
    </source>
</evidence>
<dbReference type="InterPro" id="IPR001460">
    <property type="entry name" value="PCN-bd_Tpept"/>
</dbReference>
<dbReference type="SUPFAM" id="SSF56601">
    <property type="entry name" value="beta-lactamase/transpeptidase-like"/>
    <property type="match status" value="1"/>
</dbReference>
<keyword evidence="4" id="KW-1003">Cell membrane</keyword>
<keyword evidence="13" id="KW-0511">Multifunctional enzyme</keyword>
<evidence type="ECO:0000256" key="7">
    <source>
        <dbReference type="ARBA" id="ARBA00022676"/>
    </source>
</evidence>
<evidence type="ECO:0000256" key="2">
    <source>
        <dbReference type="ARBA" id="ARBA00007090"/>
    </source>
</evidence>
<dbReference type="PANTHER" id="PTHR32282:SF11">
    <property type="entry name" value="PENICILLIN-BINDING PROTEIN 1B"/>
    <property type="match status" value="1"/>
</dbReference>
<dbReference type="GO" id="GO:0008360">
    <property type="term" value="P:regulation of cell shape"/>
    <property type="evidence" value="ECO:0007669"/>
    <property type="project" value="UniProtKB-KW"/>
</dbReference>
<dbReference type="FunFam" id="1.10.3810.10:FF:000001">
    <property type="entry name" value="Penicillin-binding protein 1A"/>
    <property type="match status" value="1"/>
</dbReference>
<keyword evidence="10" id="KW-0133">Cell shape</keyword>
<dbReference type="AlphaFoldDB" id="A0AAX2JAK1"/>
<evidence type="ECO:0000256" key="6">
    <source>
        <dbReference type="ARBA" id="ARBA00022670"/>
    </source>
</evidence>
<dbReference type="NCBIfam" id="TIGR02074">
    <property type="entry name" value="PBP_1a_fam"/>
    <property type="match status" value="1"/>
</dbReference>
<dbReference type="GO" id="GO:0008658">
    <property type="term" value="F:penicillin binding"/>
    <property type="evidence" value="ECO:0007669"/>
    <property type="project" value="InterPro"/>
</dbReference>
<dbReference type="GO" id="GO:0008955">
    <property type="term" value="F:peptidoglycan glycosyltransferase activity"/>
    <property type="evidence" value="ECO:0007669"/>
    <property type="project" value="UniProtKB-EC"/>
</dbReference>
<dbReference type="Gene3D" id="3.40.710.10">
    <property type="entry name" value="DD-peptidase/beta-lactamase superfamily"/>
    <property type="match status" value="1"/>
</dbReference>
<dbReference type="Proteomes" id="UP000249008">
    <property type="component" value="Chromosome 1"/>
</dbReference>
<reference evidence="20 21" key="1">
    <citation type="submission" date="2018-06" db="EMBL/GenBank/DDBJ databases">
        <authorList>
            <consortium name="Pathogen Informatics"/>
            <person name="Doyle S."/>
        </authorList>
    </citation>
    <scope>NUCLEOTIDE SEQUENCE [LARGE SCALE GENOMIC DNA]</scope>
    <source>
        <strain evidence="20 21">NCTC12112</strain>
    </source>
</reference>
<dbReference type="InterPro" id="IPR012338">
    <property type="entry name" value="Beta-lactam/transpept-like"/>
</dbReference>
<dbReference type="RefSeq" id="WP_005977395.1">
    <property type="nucleotide sequence ID" value="NZ_BAABXY010000001.1"/>
</dbReference>
<keyword evidence="17" id="KW-0812">Transmembrane</keyword>
<keyword evidence="17" id="KW-1133">Transmembrane helix</keyword>
<evidence type="ECO:0000256" key="4">
    <source>
        <dbReference type="ARBA" id="ARBA00022475"/>
    </source>
</evidence>
<accession>A0AAX2JAK1</accession>
<dbReference type="Pfam" id="PF00905">
    <property type="entry name" value="Transpeptidase"/>
    <property type="match status" value="1"/>
</dbReference>
<keyword evidence="5" id="KW-0121">Carboxypeptidase</keyword>
<feature type="domain" description="Glycosyl transferase family 51" evidence="19">
    <location>
        <begin position="61"/>
        <end position="235"/>
    </location>
</feature>
<evidence type="ECO:0000256" key="12">
    <source>
        <dbReference type="ARBA" id="ARBA00023136"/>
    </source>
</evidence>
<proteinExistence type="inferred from homology"/>
<comment type="catalytic activity">
    <reaction evidence="15">
        <text>Preferential cleavage: (Ac)2-L-Lys-D-Ala-|-D-Ala. Also transpeptidation of peptidyl-alanyl moieties that are N-acyl substituents of D-alanine.</text>
        <dbReference type="EC" id="3.4.16.4"/>
    </reaction>
</comment>
<dbReference type="SUPFAM" id="SSF53955">
    <property type="entry name" value="Lysozyme-like"/>
    <property type="match status" value="1"/>
</dbReference>
<evidence type="ECO:0000256" key="17">
    <source>
        <dbReference type="SAM" id="Phobius"/>
    </source>
</evidence>
<keyword evidence="7" id="KW-0328">Glycosyltransferase</keyword>
<dbReference type="GO" id="GO:0030288">
    <property type="term" value="C:outer membrane-bounded periplasmic space"/>
    <property type="evidence" value="ECO:0007669"/>
    <property type="project" value="TreeGrafter"/>
</dbReference>
<dbReference type="KEGG" id="ful:C4N20_14210"/>
<evidence type="ECO:0000259" key="19">
    <source>
        <dbReference type="Pfam" id="PF00912"/>
    </source>
</evidence>
<keyword evidence="6" id="KW-0645">Protease</keyword>
<dbReference type="Gene3D" id="1.10.3810.10">
    <property type="entry name" value="Biosynthetic peptidoglycan transglycosylase-like"/>
    <property type="match status" value="1"/>
</dbReference>
<comment type="catalytic activity">
    <reaction evidence="16">
        <text>[GlcNAc-(1-&gt;4)-Mur2Ac(oyl-L-Ala-gamma-D-Glu-L-Lys-D-Ala-D-Ala)](n)-di-trans,octa-cis-undecaprenyl diphosphate + beta-D-GlcNAc-(1-&gt;4)-Mur2Ac(oyl-L-Ala-gamma-D-Glu-L-Lys-D-Ala-D-Ala)-di-trans,octa-cis-undecaprenyl diphosphate = [GlcNAc-(1-&gt;4)-Mur2Ac(oyl-L-Ala-gamma-D-Glu-L-Lys-D-Ala-D-Ala)](n+1)-di-trans,octa-cis-undecaprenyl diphosphate + di-trans,octa-cis-undecaprenyl diphosphate + H(+)</text>
        <dbReference type="Rhea" id="RHEA:23708"/>
        <dbReference type="Rhea" id="RHEA-COMP:9602"/>
        <dbReference type="Rhea" id="RHEA-COMP:9603"/>
        <dbReference type="ChEBI" id="CHEBI:15378"/>
        <dbReference type="ChEBI" id="CHEBI:58405"/>
        <dbReference type="ChEBI" id="CHEBI:60033"/>
        <dbReference type="ChEBI" id="CHEBI:78435"/>
        <dbReference type="EC" id="2.4.99.28"/>
    </reaction>
</comment>
<dbReference type="GO" id="GO:0006508">
    <property type="term" value="P:proteolysis"/>
    <property type="evidence" value="ECO:0007669"/>
    <property type="project" value="UniProtKB-KW"/>
</dbReference>
<gene>
    <name evidence="20" type="primary">ponA</name>
    <name evidence="20" type="ORF">NCTC12112_01413</name>
</gene>
<dbReference type="PANTHER" id="PTHR32282">
    <property type="entry name" value="BINDING PROTEIN TRANSPEPTIDASE, PUTATIVE-RELATED"/>
    <property type="match status" value="1"/>
</dbReference>
<dbReference type="GO" id="GO:0009002">
    <property type="term" value="F:serine-type D-Ala-D-Ala carboxypeptidase activity"/>
    <property type="evidence" value="ECO:0007669"/>
    <property type="project" value="UniProtKB-EC"/>
</dbReference>
<organism evidence="20 21">
    <name type="scientific">Fusobacterium ulcerans</name>
    <dbReference type="NCBI Taxonomy" id="861"/>
    <lineage>
        <taxon>Bacteria</taxon>
        <taxon>Fusobacteriati</taxon>
        <taxon>Fusobacteriota</taxon>
        <taxon>Fusobacteriia</taxon>
        <taxon>Fusobacteriales</taxon>
        <taxon>Fusobacteriaceae</taxon>
        <taxon>Fusobacterium</taxon>
    </lineage>
</organism>
<comment type="similarity">
    <text evidence="3">In the N-terminal section; belongs to the glycosyltransferase 51 family.</text>
</comment>
<evidence type="ECO:0000313" key="20">
    <source>
        <dbReference type="EMBL" id="SQJ02489.1"/>
    </source>
</evidence>
<evidence type="ECO:0000256" key="16">
    <source>
        <dbReference type="ARBA" id="ARBA00049902"/>
    </source>
</evidence>
<dbReference type="InterPro" id="IPR023346">
    <property type="entry name" value="Lysozyme-like_dom_sf"/>
</dbReference>
<dbReference type="Pfam" id="PF00912">
    <property type="entry name" value="Transgly"/>
    <property type="match status" value="1"/>
</dbReference>
<evidence type="ECO:0000259" key="18">
    <source>
        <dbReference type="Pfam" id="PF00905"/>
    </source>
</evidence>
<keyword evidence="9" id="KW-0378">Hydrolase</keyword>
<keyword evidence="12 17" id="KW-0472">Membrane</keyword>
<keyword evidence="14" id="KW-0961">Cell wall biogenesis/degradation</keyword>
<evidence type="ECO:0000256" key="15">
    <source>
        <dbReference type="ARBA" id="ARBA00034000"/>
    </source>
</evidence>
<evidence type="ECO:0000313" key="21">
    <source>
        <dbReference type="Proteomes" id="UP000249008"/>
    </source>
</evidence>
<name>A0AAX2JAK1_9FUSO</name>
<protein>
    <submittedName>
        <fullName evidence="20">Penicillin-binding protein 1A/1B</fullName>
    </submittedName>
</protein>
<evidence type="ECO:0000256" key="10">
    <source>
        <dbReference type="ARBA" id="ARBA00022960"/>
    </source>
</evidence>
<keyword evidence="8" id="KW-0808">Transferase</keyword>
<feature type="domain" description="Penicillin-binding protein transpeptidase" evidence="18">
    <location>
        <begin position="345"/>
        <end position="590"/>
    </location>
</feature>
<keyword evidence="11" id="KW-0573">Peptidoglycan synthesis</keyword>
<sequence length="723" mass="81318">MKILVKRIIKIMIVLFIVGSIASVGVVLGVINKYSKELPDIVTLIEDYAPSLPTVLYDRNGEVIDTIYRESRDTVKLKEVPIYSRNAFLAIEDKQFYSHHGIHMKRLIGAIVANIRSGRAVQGASSITQQLAKNAFLSHERKLSRKIKEAIITFEIERRYTKDEIFEKYLNEIYFGAGSYGIKTAAKQLYRKDISEINIAESALLAGIPNRPEKYNPRRNLEASLKRANLILSEMYKDKLITKEEYEQAKNRKFINEDKLPEDFKMDDNTTIIYNKKSDVAINYPDFSNMVEEFLVDKFGENMVYTGGLKVHTTLDLEMQKVAKETFENYEFFKKNDELQGGMATIDPNNGHVISLIGGRGFKSGNFNRATMARRQLGSSFKPFLYFTAIENGMEMNSVVEDSFISFGSWTPKNYGSRYSNNVTLLNALDRSLNIVSIKLLQKIGTKTFKENVAKFDPSLNIPDDLTASLGSFENTPLQHAIDYAIFSNGGYVVEPITVIDVEDRYGNPIYQNTPKKEKVFDSIDTSIITFMLKSSVQYGSSNRASVYTKDKKRIEQGGKTGTVNDNRTIWFAGITPDYVTTIYIGYDDNRAIKGNVTGGTGVAPLWAKYYQTLIDKGLYAPGTFSFLENHLKNGDFNLQTLTVNNGLISGAGREFLVRKGKLQMESEMKYANGIAGIFGELKKENGTDGSGGYNPVIEKTNNNIAPENTTSNDSLFKRLLGN</sequence>
<evidence type="ECO:0000256" key="1">
    <source>
        <dbReference type="ARBA" id="ARBA00004236"/>
    </source>
</evidence>
<comment type="subcellular location">
    <subcellularLocation>
        <location evidence="1">Cell membrane</location>
    </subcellularLocation>
</comment>
<dbReference type="InterPro" id="IPR050396">
    <property type="entry name" value="Glycosyltr_51/Transpeptidase"/>
</dbReference>
<dbReference type="GO" id="GO:0071555">
    <property type="term" value="P:cell wall organization"/>
    <property type="evidence" value="ECO:0007669"/>
    <property type="project" value="UniProtKB-KW"/>
</dbReference>
<evidence type="ECO:0000256" key="3">
    <source>
        <dbReference type="ARBA" id="ARBA00007739"/>
    </source>
</evidence>
<evidence type="ECO:0000256" key="11">
    <source>
        <dbReference type="ARBA" id="ARBA00022984"/>
    </source>
</evidence>
<evidence type="ECO:0000256" key="13">
    <source>
        <dbReference type="ARBA" id="ARBA00023268"/>
    </source>
</evidence>